<organism evidence="1 2">
    <name type="scientific">Uabimicrobium amorphum</name>
    <dbReference type="NCBI Taxonomy" id="2596890"/>
    <lineage>
        <taxon>Bacteria</taxon>
        <taxon>Pseudomonadati</taxon>
        <taxon>Planctomycetota</taxon>
        <taxon>Candidatus Uabimicrobiia</taxon>
        <taxon>Candidatus Uabimicrobiales</taxon>
        <taxon>Candidatus Uabimicrobiaceae</taxon>
        <taxon>Candidatus Uabimicrobium</taxon>
    </lineage>
</organism>
<dbReference type="Proteomes" id="UP000326354">
    <property type="component" value="Chromosome"/>
</dbReference>
<dbReference type="EMBL" id="AP019860">
    <property type="protein sequence ID" value="BBM87492.1"/>
    <property type="molecule type" value="Genomic_DNA"/>
</dbReference>
<dbReference type="RefSeq" id="WP_151971509.1">
    <property type="nucleotide sequence ID" value="NZ_AP019860.1"/>
</dbReference>
<proteinExistence type="predicted"/>
<protein>
    <recommendedName>
        <fullName evidence="3">Sulfotransferase domain-containing protein</fullName>
    </recommendedName>
</protein>
<dbReference type="InterPro" id="IPR027417">
    <property type="entry name" value="P-loop_NTPase"/>
</dbReference>
<accession>A0A5S9F7Q7</accession>
<gene>
    <name evidence="1" type="ORF">UABAM_05904</name>
</gene>
<dbReference type="AlphaFoldDB" id="A0A5S9F7Q7"/>
<name>A0A5S9F7Q7_UABAM</name>
<evidence type="ECO:0000313" key="1">
    <source>
        <dbReference type="EMBL" id="BBM87492.1"/>
    </source>
</evidence>
<reference evidence="1 2" key="1">
    <citation type="submission" date="2019-08" db="EMBL/GenBank/DDBJ databases">
        <title>Complete genome sequence of Candidatus Uab amorphum.</title>
        <authorList>
            <person name="Shiratori T."/>
            <person name="Suzuki S."/>
            <person name="Kakizawa Y."/>
            <person name="Ishida K."/>
        </authorList>
    </citation>
    <scope>NUCLEOTIDE SEQUENCE [LARGE SCALE GENOMIC DNA]</scope>
    <source>
        <strain evidence="1 2">SRT547</strain>
    </source>
</reference>
<dbReference type="SUPFAM" id="SSF52540">
    <property type="entry name" value="P-loop containing nucleoside triphosphate hydrolases"/>
    <property type="match status" value="1"/>
</dbReference>
<dbReference type="KEGG" id="uam:UABAM_05904"/>
<keyword evidence="2" id="KW-1185">Reference proteome</keyword>
<evidence type="ECO:0000313" key="2">
    <source>
        <dbReference type="Proteomes" id="UP000326354"/>
    </source>
</evidence>
<dbReference type="OrthoDB" id="7540582at2"/>
<sequence length="348" mass="40272">MKQLVLHFGMHKTGSTAIQQSLYKSDLGPNWEYLDLGIPNHSGIIRSIFQKKLCRRQKILNISQCEFLRKKAKNRSLFESALKACQKENVIMSGEGTCRLTKDELFNLKETCLSLGFHTTTVGYLREPKGYIESSFQQGFKSLHELAFFEHLPYPNYRKTLTQFEEVFGNKNVSYWLYDKDRFIDRCVVKDFLSRLGVKPRQITTKQSNKAMSIYTFRFLYTYRKLGPALIPGKLVQQHNNLLFNKLRELEGPKLSLSKEIIDPIIESNWEDIAWANSKLENSFPFPQNTDGLPGCVGSESDLFDFDQKSIRWLAKLIDKSPSDYCGDPHQIATWVHTLHEKLIKNSP</sequence>
<evidence type="ECO:0008006" key="3">
    <source>
        <dbReference type="Google" id="ProtNLM"/>
    </source>
</evidence>